<gene>
    <name evidence="1" type="ORF">R3P96_01860</name>
</gene>
<comment type="caution">
    <text evidence="1">The sequence shown here is derived from an EMBL/GenBank/DDBJ whole genome shotgun (WGS) entry which is preliminary data.</text>
</comment>
<evidence type="ECO:0000313" key="1">
    <source>
        <dbReference type="EMBL" id="MDV6260076.1"/>
    </source>
</evidence>
<dbReference type="EMBL" id="JAWLJX010000001">
    <property type="protein sequence ID" value="MDV6260076.1"/>
    <property type="molecule type" value="Genomic_DNA"/>
</dbReference>
<proteinExistence type="predicted"/>
<organism evidence="1 2">
    <name type="scientific">Rhodococcoides yunnanense</name>
    <dbReference type="NCBI Taxonomy" id="278209"/>
    <lineage>
        <taxon>Bacteria</taxon>
        <taxon>Bacillati</taxon>
        <taxon>Actinomycetota</taxon>
        <taxon>Actinomycetes</taxon>
        <taxon>Mycobacteriales</taxon>
        <taxon>Nocardiaceae</taxon>
        <taxon>Rhodococcoides</taxon>
    </lineage>
</organism>
<accession>A0ABU4B7A2</accession>
<keyword evidence="2" id="KW-1185">Reference proteome</keyword>
<reference evidence="1 2" key="1">
    <citation type="submission" date="2023-10" db="EMBL/GenBank/DDBJ databases">
        <title>Development of a sustainable strategy for remediation of hydrocarbon-contaminated territories based on the waste exchange concept.</title>
        <authorList>
            <person name="Krivoruchko A."/>
        </authorList>
    </citation>
    <scope>NUCLEOTIDE SEQUENCE [LARGE SCALE GENOMIC DNA]</scope>
    <source>
        <strain evidence="1 2">IEGM 1323</strain>
    </source>
</reference>
<protein>
    <recommendedName>
        <fullName evidence="3">DUF3263 domain-containing protein</fullName>
    </recommendedName>
</protein>
<dbReference type="Proteomes" id="UP001185755">
    <property type="component" value="Unassembled WGS sequence"/>
</dbReference>
<evidence type="ECO:0008006" key="3">
    <source>
        <dbReference type="Google" id="ProtNLM"/>
    </source>
</evidence>
<sequence length="125" mass="13432">MTALPKFGSPTVHLPATLWLLAATAKVEGPGDTASMPPTPDNPHERDRMLAFAVQWMPYGGGDAEDIMVAFGVPPETYFGRLRHLLADPAQTADLDARTVEALLRVCRGRLELGAVSVGRPRVGQ</sequence>
<dbReference type="RefSeq" id="WP_317562955.1">
    <property type="nucleotide sequence ID" value="NZ_JAWLJX010000001.1"/>
</dbReference>
<evidence type="ECO:0000313" key="2">
    <source>
        <dbReference type="Proteomes" id="UP001185755"/>
    </source>
</evidence>
<name>A0ABU4B7A2_9NOCA</name>